<dbReference type="InterPro" id="IPR036812">
    <property type="entry name" value="NAD(P)_OxRdtase_dom_sf"/>
</dbReference>
<dbReference type="SUPFAM" id="SSF51430">
    <property type="entry name" value="NAD(P)-linked oxidoreductase"/>
    <property type="match status" value="1"/>
</dbReference>
<comment type="similarity">
    <text evidence="2">Belongs to the aldo/keto reductase family.</text>
</comment>
<evidence type="ECO:0000256" key="4">
    <source>
        <dbReference type="ARBA" id="ARBA00023002"/>
    </source>
</evidence>
<dbReference type="InterPro" id="IPR023210">
    <property type="entry name" value="NADP_OxRdtase_dom"/>
</dbReference>
<dbReference type="Pfam" id="PF05118">
    <property type="entry name" value="Asp_Arg_Hydrox"/>
    <property type="match status" value="1"/>
</dbReference>
<gene>
    <name evidence="8" type="primary">XYL1</name>
    <name evidence="8" type="ORF">SNAT2548_LOCUS31159</name>
</gene>
<dbReference type="InterPro" id="IPR027443">
    <property type="entry name" value="IPNS-like_sf"/>
</dbReference>
<organism evidence="8 9">
    <name type="scientific">Symbiodinium natans</name>
    <dbReference type="NCBI Taxonomy" id="878477"/>
    <lineage>
        <taxon>Eukaryota</taxon>
        <taxon>Sar</taxon>
        <taxon>Alveolata</taxon>
        <taxon>Dinophyceae</taxon>
        <taxon>Suessiales</taxon>
        <taxon>Symbiodiniaceae</taxon>
        <taxon>Symbiodinium</taxon>
    </lineage>
</organism>
<feature type="signal peptide" evidence="5">
    <location>
        <begin position="1"/>
        <end position="15"/>
    </location>
</feature>
<keyword evidence="4" id="KW-0560">Oxidoreductase</keyword>
<dbReference type="AlphaFoldDB" id="A0A812U4G9"/>
<dbReference type="PRINTS" id="PR00069">
    <property type="entry name" value="ALDKETRDTASE"/>
</dbReference>
<evidence type="ECO:0000259" key="7">
    <source>
        <dbReference type="Pfam" id="PF05118"/>
    </source>
</evidence>
<dbReference type="Gene3D" id="2.60.120.330">
    <property type="entry name" value="B-lactam Antibiotic, Isopenicillin N Synthase, Chain"/>
    <property type="match status" value="1"/>
</dbReference>
<dbReference type="InterPro" id="IPR007803">
    <property type="entry name" value="Asp/Arg/Pro-Hydrxlase"/>
</dbReference>
<protein>
    <submittedName>
        <fullName evidence="8">XYL1 protein</fullName>
    </submittedName>
</protein>
<evidence type="ECO:0000313" key="9">
    <source>
        <dbReference type="Proteomes" id="UP000604046"/>
    </source>
</evidence>
<dbReference type="Pfam" id="PF00248">
    <property type="entry name" value="Aldo_ket_red"/>
    <property type="match status" value="1"/>
</dbReference>
<dbReference type="PANTHER" id="PTHR43827">
    <property type="entry name" value="2,5-DIKETO-D-GLUCONIC ACID REDUCTASE"/>
    <property type="match status" value="1"/>
</dbReference>
<evidence type="ECO:0000313" key="8">
    <source>
        <dbReference type="EMBL" id="CAE7554682.1"/>
    </source>
</evidence>
<dbReference type="CDD" id="cd19071">
    <property type="entry name" value="AKR_AKR1-5-like"/>
    <property type="match status" value="1"/>
</dbReference>
<evidence type="ECO:0000256" key="2">
    <source>
        <dbReference type="ARBA" id="ARBA00007905"/>
    </source>
</evidence>
<keyword evidence="9" id="KW-1185">Reference proteome</keyword>
<keyword evidence="5" id="KW-0732">Signal</keyword>
<evidence type="ECO:0000256" key="3">
    <source>
        <dbReference type="ARBA" id="ARBA00022857"/>
    </source>
</evidence>
<dbReference type="InterPro" id="IPR020471">
    <property type="entry name" value="AKR"/>
</dbReference>
<dbReference type="InterPro" id="IPR018170">
    <property type="entry name" value="Aldo/ket_reductase_CS"/>
</dbReference>
<feature type="domain" description="Aspartyl/asparaginy/proline hydroxylase" evidence="7">
    <location>
        <begin position="191"/>
        <end position="352"/>
    </location>
</feature>
<comment type="similarity">
    <text evidence="1">Belongs to the aspartyl/asparaginyl beta-hydroxylase family.</text>
</comment>
<accession>A0A812U4G9</accession>
<feature type="domain" description="NADP-dependent oxidoreductase" evidence="6">
    <location>
        <begin position="704"/>
        <end position="945"/>
    </location>
</feature>
<feature type="chain" id="PRO_5032815378" evidence="5">
    <location>
        <begin position="16"/>
        <end position="970"/>
    </location>
</feature>
<comment type="caution">
    <text evidence="8">The sequence shown here is derived from an EMBL/GenBank/DDBJ whole genome shotgun (WGS) entry which is preliminary data.</text>
</comment>
<evidence type="ECO:0000256" key="5">
    <source>
        <dbReference type="SAM" id="SignalP"/>
    </source>
</evidence>
<keyword evidence="3" id="KW-0521">NADP</keyword>
<dbReference type="PANTHER" id="PTHR43827:SF3">
    <property type="entry name" value="NADP-DEPENDENT OXIDOREDUCTASE DOMAIN-CONTAINING PROTEIN"/>
    <property type="match status" value="1"/>
</dbReference>
<reference evidence="8" key="1">
    <citation type="submission" date="2021-02" db="EMBL/GenBank/DDBJ databases">
        <authorList>
            <person name="Dougan E. K."/>
            <person name="Rhodes N."/>
            <person name="Thang M."/>
            <person name="Chan C."/>
        </authorList>
    </citation>
    <scope>NUCLEOTIDE SEQUENCE</scope>
</reference>
<dbReference type="OrthoDB" id="426896at2759"/>
<sequence>MRLGVVASLFGLILALQGVPLRAGLCDGAQCEAMVANVCSRLESAVSCTALWGSFLSLMDLHTAAPSSEMRWRHLAHRAQMLSKSMLRPECWVSLPDSTSLGEAEVAGRPKCLSSLCLLDSSCHERHMVHELLALAKQIDPGSALSLFQATKDLFAWRDFHQTPMLFYPTLRSQAWYGEDDYPQLVRELRANFPAIKAEFLKSYSRRGGKLTLEEQEYSGREGWWCWDVWSAVDGWVQERCEQIPSLCKVLRGHLPYAKSPKLAAYLQEEVALFGLPPGEKFFALHNDGTNARVALLMPLTGGRWSSLTVRGERRDFGEDGVVLGFDASFDHIATYDPPPGGDERWVLSIALSHVDFDAHLSQGRLLSPPPSVELLADPHRWRRTPGALDSQAFEARVWAKLAKSSDGLNVALLGSLGSLSAPLLRAGAFVAGLCDRCEAQGPALHRQLGGLLPQAALERLVLVPRDKFADAFESHSVDMIVIDATSNVVSSGEGPTSGLSLDGSFLERARRFLRSGGRVVGVGLGAPTLPAGSVLHFEPGIWWFQWPSASVEVQDSTDSTGPAPQSGQTDEELRVPFGATAGYAAQALRRTFREAAEDPPEPILVGMVARYACNNALLAARCVGSAQGHLNDICAELANAQTALRRRDPVAPEVIMATAHATVELLDASDQSKPCLMPLPAAWHAALPALDPESGLRQMVGFGTHELAGSECYLAVQAALEAGVRHIDSAESYRNAAEVGRAILSSKVPRESIYLATKLSTTNLDERAAYAALQAELDGFWPTAYADLCYLHFPSDDSLPPWRALERLHDEGRCRQLGLSNFGQAQIEELMHRARVKPVALQIQFSVYEPCSPSFLRWLRGTGITVVAASSLNPNATCNLNPMQDPHVLAIASKRGRTPAQVLLRWLLQQGVAVLPRSRSPEHIRQNSQLDFELSEVEVAVLSAVSTLVQSRPGFLRPDGALDLFRVAG</sequence>
<proteinExistence type="inferred from homology"/>
<evidence type="ECO:0000256" key="1">
    <source>
        <dbReference type="ARBA" id="ARBA00007730"/>
    </source>
</evidence>
<dbReference type="GO" id="GO:0016616">
    <property type="term" value="F:oxidoreductase activity, acting on the CH-OH group of donors, NAD or NADP as acceptor"/>
    <property type="evidence" value="ECO:0007669"/>
    <property type="project" value="UniProtKB-ARBA"/>
</dbReference>
<name>A0A812U4G9_9DINO</name>
<dbReference type="Gene3D" id="3.20.20.100">
    <property type="entry name" value="NADP-dependent oxidoreductase domain"/>
    <property type="match status" value="1"/>
</dbReference>
<dbReference type="EMBL" id="CAJNDS010002641">
    <property type="protein sequence ID" value="CAE7554682.1"/>
    <property type="molecule type" value="Genomic_DNA"/>
</dbReference>
<dbReference type="Proteomes" id="UP000604046">
    <property type="component" value="Unassembled WGS sequence"/>
</dbReference>
<evidence type="ECO:0000259" key="6">
    <source>
        <dbReference type="Pfam" id="PF00248"/>
    </source>
</evidence>
<dbReference type="PROSITE" id="PS00062">
    <property type="entry name" value="ALDOKETO_REDUCTASE_2"/>
    <property type="match status" value="1"/>
</dbReference>